<keyword evidence="1" id="KW-1133">Transmembrane helix</keyword>
<sequence length="104" mass="11058">MNDKLFAGMEWPTGEAVNALRAEVWAAAARLAQKRRRRRETLVFALALCAFALGLGTGLWLTLAGEAAMAKLSTGLKAAGVCAGITLLFSPLLAYFMEGREGNA</sequence>
<reference evidence="2" key="2">
    <citation type="journal article" date="2021" name="PeerJ">
        <title>Extensive microbial diversity within the chicken gut microbiome revealed by metagenomics and culture.</title>
        <authorList>
            <person name="Gilroy R."/>
            <person name="Ravi A."/>
            <person name="Getino M."/>
            <person name="Pursley I."/>
            <person name="Horton D.L."/>
            <person name="Alikhan N.F."/>
            <person name="Baker D."/>
            <person name="Gharbi K."/>
            <person name="Hall N."/>
            <person name="Watson M."/>
            <person name="Adriaenssens E.M."/>
            <person name="Foster-Nyarko E."/>
            <person name="Jarju S."/>
            <person name="Secka A."/>
            <person name="Antonio M."/>
            <person name="Oren A."/>
            <person name="Chaudhuri R.R."/>
            <person name="La Ragione R."/>
            <person name="Hildebrand F."/>
            <person name="Pallen M.J."/>
        </authorList>
    </citation>
    <scope>NUCLEOTIDE SEQUENCE</scope>
    <source>
        <strain evidence="2">ChiSjej6B24-2974</strain>
    </source>
</reference>
<gene>
    <name evidence="2" type="ORF">IAA52_10810</name>
</gene>
<dbReference type="AlphaFoldDB" id="A0A9D0ZNN2"/>
<feature type="transmembrane region" description="Helical" evidence="1">
    <location>
        <begin position="75"/>
        <end position="96"/>
    </location>
</feature>
<evidence type="ECO:0000313" key="3">
    <source>
        <dbReference type="Proteomes" id="UP000824260"/>
    </source>
</evidence>
<proteinExistence type="predicted"/>
<dbReference type="EMBL" id="DVFZ01000103">
    <property type="protein sequence ID" value="HIQ83576.1"/>
    <property type="molecule type" value="Genomic_DNA"/>
</dbReference>
<evidence type="ECO:0000256" key="1">
    <source>
        <dbReference type="SAM" id="Phobius"/>
    </source>
</evidence>
<protein>
    <submittedName>
        <fullName evidence="2">Uncharacterized protein</fullName>
    </submittedName>
</protein>
<dbReference type="Proteomes" id="UP000824260">
    <property type="component" value="Unassembled WGS sequence"/>
</dbReference>
<feature type="transmembrane region" description="Helical" evidence="1">
    <location>
        <begin position="42"/>
        <end position="63"/>
    </location>
</feature>
<accession>A0A9D0ZNN2</accession>
<name>A0A9D0ZNN2_9FIRM</name>
<comment type="caution">
    <text evidence="2">The sequence shown here is derived from an EMBL/GenBank/DDBJ whole genome shotgun (WGS) entry which is preliminary data.</text>
</comment>
<organism evidence="2 3">
    <name type="scientific">Candidatus Pullichristensenella stercorigallinarum</name>
    <dbReference type="NCBI Taxonomy" id="2840909"/>
    <lineage>
        <taxon>Bacteria</taxon>
        <taxon>Bacillati</taxon>
        <taxon>Bacillota</taxon>
        <taxon>Clostridia</taxon>
        <taxon>Candidatus Pullichristensenella</taxon>
    </lineage>
</organism>
<evidence type="ECO:0000313" key="2">
    <source>
        <dbReference type="EMBL" id="HIQ83576.1"/>
    </source>
</evidence>
<keyword evidence="1" id="KW-0812">Transmembrane</keyword>
<reference evidence="2" key="1">
    <citation type="submission" date="2020-10" db="EMBL/GenBank/DDBJ databases">
        <authorList>
            <person name="Gilroy R."/>
        </authorList>
    </citation>
    <scope>NUCLEOTIDE SEQUENCE</scope>
    <source>
        <strain evidence="2">ChiSjej6B24-2974</strain>
    </source>
</reference>
<keyword evidence="1" id="KW-0472">Membrane</keyword>